<accession>A0ABP1BUR7</accession>
<evidence type="ECO:0000256" key="1">
    <source>
        <dbReference type="ARBA" id="ARBA00004906"/>
    </source>
</evidence>
<evidence type="ECO:0000313" key="4">
    <source>
        <dbReference type="Proteomes" id="UP001497522"/>
    </source>
</evidence>
<organism evidence="3 4">
    <name type="scientific">Sphagnum jensenii</name>
    <dbReference type="NCBI Taxonomy" id="128206"/>
    <lineage>
        <taxon>Eukaryota</taxon>
        <taxon>Viridiplantae</taxon>
        <taxon>Streptophyta</taxon>
        <taxon>Embryophyta</taxon>
        <taxon>Bryophyta</taxon>
        <taxon>Sphagnophytina</taxon>
        <taxon>Sphagnopsida</taxon>
        <taxon>Sphagnales</taxon>
        <taxon>Sphagnaceae</taxon>
        <taxon>Sphagnum</taxon>
    </lineage>
</organism>
<proteinExistence type="predicted"/>
<dbReference type="Pfam" id="PF04564">
    <property type="entry name" value="U-box"/>
    <property type="match status" value="1"/>
</dbReference>
<dbReference type="InterPro" id="IPR003613">
    <property type="entry name" value="Ubox_domain"/>
</dbReference>
<dbReference type="SMART" id="SM00504">
    <property type="entry name" value="Ubox"/>
    <property type="match status" value="1"/>
</dbReference>
<dbReference type="EMBL" id="OZ023708">
    <property type="protein sequence ID" value="CAK9880087.1"/>
    <property type="molecule type" value="Genomic_DNA"/>
</dbReference>
<dbReference type="InterPro" id="IPR013083">
    <property type="entry name" value="Znf_RING/FYVE/PHD"/>
</dbReference>
<evidence type="ECO:0000313" key="3">
    <source>
        <dbReference type="EMBL" id="CAK9880087.1"/>
    </source>
</evidence>
<dbReference type="Gene3D" id="3.30.40.10">
    <property type="entry name" value="Zinc/RING finger domain, C3HC4 (zinc finger)"/>
    <property type="match status" value="1"/>
</dbReference>
<keyword evidence="4" id="KW-1185">Reference proteome</keyword>
<feature type="domain" description="U-box" evidence="2">
    <location>
        <begin position="1"/>
        <end position="61"/>
    </location>
</feature>
<gene>
    <name evidence="3" type="ORF">CSSPJE1EN2_LOCUS21576</name>
</gene>
<evidence type="ECO:0000259" key="2">
    <source>
        <dbReference type="PROSITE" id="PS51698"/>
    </source>
</evidence>
<dbReference type="Proteomes" id="UP001497522">
    <property type="component" value="Chromosome 7"/>
</dbReference>
<name>A0ABP1BUR7_9BRYO</name>
<sequence>MRDPVVLCTGQSYEWSIIEPWLEAGNHTCPATMQTLASLELVSNHTLRRLIQNWCEVHGGGDSSGALVRLLSTPSVPVAADTVARMLREVQSSVDPLPSLKNIRLVKKRSPSLRFLRWEQTDSGESSF</sequence>
<protein>
    <recommendedName>
        <fullName evidence="2">U-box domain-containing protein</fullName>
    </recommendedName>
</protein>
<reference evidence="3" key="1">
    <citation type="submission" date="2024-03" db="EMBL/GenBank/DDBJ databases">
        <authorList>
            <consortium name="ELIXIR-Norway"/>
            <consortium name="Elixir Norway"/>
        </authorList>
    </citation>
    <scope>NUCLEOTIDE SEQUENCE</scope>
</reference>
<dbReference type="SUPFAM" id="SSF57850">
    <property type="entry name" value="RING/U-box"/>
    <property type="match status" value="1"/>
</dbReference>
<dbReference type="PANTHER" id="PTHR22849">
    <property type="entry name" value="WDSAM1 PROTEIN"/>
    <property type="match status" value="1"/>
</dbReference>
<dbReference type="InterPro" id="IPR045185">
    <property type="entry name" value="PUB22/23/24-like"/>
</dbReference>
<dbReference type="PANTHER" id="PTHR22849:SF163">
    <property type="entry name" value="U-BOX DOMAIN-CONTAINING PROTEIN"/>
    <property type="match status" value="1"/>
</dbReference>
<comment type="pathway">
    <text evidence="1">Protein modification; protein ubiquitination.</text>
</comment>
<dbReference type="PROSITE" id="PS51698">
    <property type="entry name" value="U_BOX"/>
    <property type="match status" value="1"/>
</dbReference>